<evidence type="ECO:0000256" key="1">
    <source>
        <dbReference type="ARBA" id="ARBA00004651"/>
    </source>
</evidence>
<feature type="domain" description="ABC transmembrane type-1" evidence="12">
    <location>
        <begin position="28"/>
        <end position="326"/>
    </location>
</feature>
<dbReference type="PROSITE" id="PS50893">
    <property type="entry name" value="ABC_TRANSPORTER_2"/>
    <property type="match status" value="1"/>
</dbReference>
<dbReference type="Pfam" id="PF00005">
    <property type="entry name" value="ABC_tran"/>
    <property type="match status" value="1"/>
</dbReference>
<keyword evidence="6" id="KW-0547">Nucleotide-binding</keyword>
<evidence type="ECO:0000256" key="4">
    <source>
        <dbReference type="ARBA" id="ARBA00022519"/>
    </source>
</evidence>
<evidence type="ECO:0000256" key="3">
    <source>
        <dbReference type="ARBA" id="ARBA00022475"/>
    </source>
</evidence>
<evidence type="ECO:0000256" key="8">
    <source>
        <dbReference type="ARBA" id="ARBA00022989"/>
    </source>
</evidence>
<comment type="subcellular location">
    <subcellularLocation>
        <location evidence="1">Cell membrane</location>
        <topology evidence="1">Multi-pass membrane protein</topology>
    </subcellularLocation>
</comment>
<dbReference type="Proteomes" id="UP000270261">
    <property type="component" value="Unassembled WGS sequence"/>
</dbReference>
<dbReference type="InterPro" id="IPR011527">
    <property type="entry name" value="ABC1_TM_dom"/>
</dbReference>
<dbReference type="InterPro" id="IPR027417">
    <property type="entry name" value="P-loop_NTPase"/>
</dbReference>
<evidence type="ECO:0000313" key="14">
    <source>
        <dbReference type="Proteomes" id="UP000270261"/>
    </source>
</evidence>
<dbReference type="GO" id="GO:0005524">
    <property type="term" value="F:ATP binding"/>
    <property type="evidence" value="ECO:0007669"/>
    <property type="project" value="UniProtKB-KW"/>
</dbReference>
<sequence>MLTIRRFLALAGPFWFRARQWREWVLLAAMIGCTLGLVRVFVLINAWNKTFYDALAAFDSPALPGLIGEFLLYIGMITFVATVGSWLRKTLLFRWRAHLTGDFEERWLDDGRHYRLQITGEPDNPDQRIAEDILMLSEKSIDLFKAFIQNATKLGAFIVVLWQLSGVQTFELYGRSWTIHGYLVWIALIWSLACTLVTHIIGRWLQPLNVERQHREADYRATLLRIRDHAEQIALYRGEHAEQARLHERFGRIRDNWRELITREFKLEVFSTAYLRVSFFIPVVATLPMYLAKTMSFGSMMQAGTAFSSVQDGFGWFMDYYKRIMEWAAVVERLGRFQEAMAAVDGQKPAGADDGAQMPLIDVAGLALHSAEGRLLARSVHFSVQPSEWLLVDGRSGVGKSTLLRTLAGLWPWHAGHFRVAPGSLFLPQRPYLPLGSLRETVAYPDGTLPDDATLQRLLDLTGLERLGGVPPDEEREWHRILSGGEQQRLSLCRVLLRRPAVLFLDEATNQLDDISAEGLMQMLRRELPDTLVVGISHQQPVKQLFGRRLDLGAFAPVPDPAVHGELPVQG</sequence>
<accession>A0A3R8NRU7</accession>
<feature type="transmembrane region" description="Helical" evidence="10">
    <location>
        <begin position="67"/>
        <end position="87"/>
    </location>
</feature>
<evidence type="ECO:0000313" key="13">
    <source>
        <dbReference type="EMBL" id="RRN44344.1"/>
    </source>
</evidence>
<reference evidence="13 14" key="1">
    <citation type="submission" date="2018-11" db="EMBL/GenBank/DDBJ databases">
        <title>Genome sequencing of Lautropia sp. KCOM 2505 (= ChDC F240).</title>
        <authorList>
            <person name="Kook J.-K."/>
            <person name="Park S.-N."/>
            <person name="Lim Y.K."/>
        </authorList>
    </citation>
    <scope>NUCLEOTIDE SEQUENCE [LARGE SCALE GENOMIC DNA]</scope>
    <source>
        <strain evidence="13 14">KCOM 2505</strain>
    </source>
</reference>
<keyword evidence="9 10" id="KW-0472">Membrane</keyword>
<dbReference type="SMART" id="SM00382">
    <property type="entry name" value="AAA"/>
    <property type="match status" value="1"/>
</dbReference>
<evidence type="ECO:0000259" key="11">
    <source>
        <dbReference type="PROSITE" id="PS50893"/>
    </source>
</evidence>
<evidence type="ECO:0000256" key="6">
    <source>
        <dbReference type="ARBA" id="ARBA00022741"/>
    </source>
</evidence>
<dbReference type="PROSITE" id="PS00211">
    <property type="entry name" value="ABC_TRANSPORTER_1"/>
    <property type="match status" value="1"/>
</dbReference>
<dbReference type="GO" id="GO:0005886">
    <property type="term" value="C:plasma membrane"/>
    <property type="evidence" value="ECO:0007669"/>
    <property type="project" value="UniProtKB-SubCell"/>
</dbReference>
<dbReference type="InterPro" id="IPR050835">
    <property type="entry name" value="ABC_transporter_sub-D"/>
</dbReference>
<dbReference type="SUPFAM" id="SSF52540">
    <property type="entry name" value="P-loop containing nucleoside triphosphate hydrolases"/>
    <property type="match status" value="1"/>
</dbReference>
<dbReference type="GO" id="GO:0140359">
    <property type="term" value="F:ABC-type transporter activity"/>
    <property type="evidence" value="ECO:0007669"/>
    <property type="project" value="InterPro"/>
</dbReference>
<comment type="caution">
    <text evidence="13">The sequence shown here is derived from an EMBL/GenBank/DDBJ whole genome shotgun (WGS) entry which is preliminary data.</text>
</comment>
<dbReference type="InterPro" id="IPR003439">
    <property type="entry name" value="ABC_transporter-like_ATP-bd"/>
</dbReference>
<evidence type="ECO:0000256" key="10">
    <source>
        <dbReference type="SAM" id="Phobius"/>
    </source>
</evidence>
<keyword evidence="4" id="KW-0997">Cell inner membrane</keyword>
<dbReference type="PANTHER" id="PTHR11384:SF59">
    <property type="entry name" value="LYSOSOMAL COBALAMIN TRANSPORTER ABCD4"/>
    <property type="match status" value="1"/>
</dbReference>
<evidence type="ECO:0000256" key="2">
    <source>
        <dbReference type="ARBA" id="ARBA00022448"/>
    </source>
</evidence>
<dbReference type="InterPro" id="IPR036640">
    <property type="entry name" value="ABC1_TM_sf"/>
</dbReference>
<gene>
    <name evidence="13" type="ORF">EHV23_13575</name>
</gene>
<keyword evidence="7 13" id="KW-0067">ATP-binding</keyword>
<dbReference type="AlphaFoldDB" id="A0A3R8NRU7"/>
<dbReference type="Gene3D" id="1.20.1560.10">
    <property type="entry name" value="ABC transporter type 1, transmembrane domain"/>
    <property type="match status" value="1"/>
</dbReference>
<evidence type="ECO:0000259" key="12">
    <source>
        <dbReference type="PROSITE" id="PS50929"/>
    </source>
</evidence>
<dbReference type="SUPFAM" id="SSF90123">
    <property type="entry name" value="ABC transporter transmembrane region"/>
    <property type="match status" value="1"/>
</dbReference>
<proteinExistence type="predicted"/>
<dbReference type="OrthoDB" id="9810134at2"/>
<keyword evidence="14" id="KW-1185">Reference proteome</keyword>
<name>A0A3R8NRU7_9BURK</name>
<evidence type="ECO:0000256" key="9">
    <source>
        <dbReference type="ARBA" id="ARBA00023136"/>
    </source>
</evidence>
<dbReference type="GO" id="GO:0016887">
    <property type="term" value="F:ATP hydrolysis activity"/>
    <property type="evidence" value="ECO:0007669"/>
    <property type="project" value="InterPro"/>
</dbReference>
<dbReference type="Pfam" id="PF06472">
    <property type="entry name" value="ABC_membrane_2"/>
    <property type="match status" value="1"/>
</dbReference>
<organism evidence="13 14">
    <name type="scientific">Lautropia dentalis</name>
    <dbReference type="NCBI Taxonomy" id="2490857"/>
    <lineage>
        <taxon>Bacteria</taxon>
        <taxon>Pseudomonadati</taxon>
        <taxon>Pseudomonadota</taxon>
        <taxon>Betaproteobacteria</taxon>
        <taxon>Burkholderiales</taxon>
        <taxon>Burkholderiaceae</taxon>
        <taxon>Lautropia</taxon>
    </lineage>
</organism>
<keyword evidence="2" id="KW-0813">Transport</keyword>
<dbReference type="InterPro" id="IPR003593">
    <property type="entry name" value="AAA+_ATPase"/>
</dbReference>
<feature type="transmembrane region" description="Helical" evidence="10">
    <location>
        <begin position="273"/>
        <end position="292"/>
    </location>
</feature>
<feature type="transmembrane region" description="Helical" evidence="10">
    <location>
        <begin position="182"/>
        <end position="205"/>
    </location>
</feature>
<evidence type="ECO:0000256" key="7">
    <source>
        <dbReference type="ARBA" id="ARBA00022840"/>
    </source>
</evidence>
<keyword evidence="8 10" id="KW-1133">Transmembrane helix</keyword>
<dbReference type="InterPro" id="IPR017871">
    <property type="entry name" value="ABC_transporter-like_CS"/>
</dbReference>
<keyword evidence="5 10" id="KW-0812">Transmembrane</keyword>
<feature type="transmembrane region" description="Helical" evidence="10">
    <location>
        <begin position="24"/>
        <end position="47"/>
    </location>
</feature>
<keyword evidence="3" id="KW-1003">Cell membrane</keyword>
<evidence type="ECO:0000256" key="5">
    <source>
        <dbReference type="ARBA" id="ARBA00022692"/>
    </source>
</evidence>
<dbReference type="PANTHER" id="PTHR11384">
    <property type="entry name" value="ATP-BINDING CASSETTE, SUB-FAMILY D MEMBER"/>
    <property type="match status" value="1"/>
</dbReference>
<dbReference type="RefSeq" id="WP_125096539.1">
    <property type="nucleotide sequence ID" value="NZ_RRUE01000002.1"/>
</dbReference>
<protein>
    <submittedName>
        <fullName evidence="13">ABC transporter ATP-binding protein/permease</fullName>
    </submittedName>
</protein>
<dbReference type="Gene3D" id="3.40.50.300">
    <property type="entry name" value="P-loop containing nucleotide triphosphate hydrolases"/>
    <property type="match status" value="1"/>
</dbReference>
<feature type="domain" description="ABC transporter" evidence="11">
    <location>
        <begin position="358"/>
        <end position="571"/>
    </location>
</feature>
<dbReference type="EMBL" id="RRUE01000002">
    <property type="protein sequence ID" value="RRN44344.1"/>
    <property type="molecule type" value="Genomic_DNA"/>
</dbReference>
<dbReference type="PROSITE" id="PS50929">
    <property type="entry name" value="ABC_TM1F"/>
    <property type="match status" value="1"/>
</dbReference>